<dbReference type="InterPro" id="IPR011990">
    <property type="entry name" value="TPR-like_helical_dom_sf"/>
</dbReference>
<dbReference type="InterPro" id="IPR039565">
    <property type="entry name" value="BamD-like"/>
</dbReference>
<evidence type="ECO:0000259" key="5">
    <source>
        <dbReference type="Pfam" id="PF13525"/>
    </source>
</evidence>
<gene>
    <name evidence="6" type="primary">bamD</name>
    <name evidence="6" type="ORF">DYBT9623_04391</name>
</gene>
<keyword evidence="1" id="KW-0732">Signal</keyword>
<dbReference type="NCBIfam" id="TIGR03302">
    <property type="entry name" value="OM_YfiO"/>
    <property type="match status" value="1"/>
</dbReference>
<keyword evidence="3" id="KW-0998">Cell outer membrane</keyword>
<evidence type="ECO:0000313" key="7">
    <source>
        <dbReference type="Proteomes" id="UP000679725"/>
    </source>
</evidence>
<dbReference type="InterPro" id="IPR017689">
    <property type="entry name" value="BamD"/>
</dbReference>
<accession>A0ABN7RFQ8</accession>
<evidence type="ECO:0000256" key="4">
    <source>
        <dbReference type="SAM" id="MobiDB-lite"/>
    </source>
</evidence>
<evidence type="ECO:0000256" key="1">
    <source>
        <dbReference type="ARBA" id="ARBA00022729"/>
    </source>
</evidence>
<dbReference type="Gene3D" id="1.25.40.10">
    <property type="entry name" value="Tetratricopeptide repeat domain"/>
    <property type="match status" value="1"/>
</dbReference>
<feature type="domain" description="Outer membrane lipoprotein BamD-like" evidence="5">
    <location>
        <begin position="201"/>
        <end position="282"/>
    </location>
</feature>
<protein>
    <submittedName>
        <fullName evidence="6">Outer membrane protein assembly factor BamD</fullName>
    </submittedName>
</protein>
<comment type="caution">
    <text evidence="6">The sequence shown here is derived from an EMBL/GenBank/DDBJ whole genome shotgun (WGS) entry which is preliminary data.</text>
</comment>
<name>A0ABN7RFQ8_9BACT</name>
<dbReference type="EMBL" id="CAJRAU010000007">
    <property type="protein sequence ID" value="CAG5072850.1"/>
    <property type="molecule type" value="Genomic_DNA"/>
</dbReference>
<dbReference type="Proteomes" id="UP000679725">
    <property type="component" value="Unassembled WGS sequence"/>
</dbReference>
<keyword evidence="7" id="KW-1185">Reference proteome</keyword>
<feature type="region of interest" description="Disordered" evidence="4">
    <location>
        <begin position="294"/>
        <end position="321"/>
    </location>
</feature>
<evidence type="ECO:0000256" key="2">
    <source>
        <dbReference type="ARBA" id="ARBA00023136"/>
    </source>
</evidence>
<sequence length="321" mass="37526">MDGVAFFITFAANMRKNSPASYFLLFIAILLCTTSCSKFSRLQKTGTDQQKYDAAMAYYKKGDFYKAGILFEELIPLLKGSTESELAQFYYAYTQYQQSQYNTSQFLFKKFYDTYARSDYAQEAYYMHAFSLYKDSSPYNLDQTSTHTAISAMQDFINTYPESPFRDECTKYILELRSKLEKKAYERAKLYHKISDFNLMSLKSAVISIENFKKDFPDSQYNEELAFLKVESQYNLATNSFIDKQKERHQDVVKFYQELVDKYPTGKFSRDAERMFDNSQKQIEEIAKLELERQKLKEAKPDPENQPTKVTTPAIAEPKGQ</sequence>
<proteinExistence type="predicted"/>
<evidence type="ECO:0000256" key="3">
    <source>
        <dbReference type="ARBA" id="ARBA00023237"/>
    </source>
</evidence>
<dbReference type="Pfam" id="PF13525">
    <property type="entry name" value="YfiO"/>
    <property type="match status" value="2"/>
</dbReference>
<organism evidence="6 7">
    <name type="scientific">Dyadobacter linearis</name>
    <dbReference type="NCBI Taxonomy" id="2823330"/>
    <lineage>
        <taxon>Bacteria</taxon>
        <taxon>Pseudomonadati</taxon>
        <taxon>Bacteroidota</taxon>
        <taxon>Cytophagia</taxon>
        <taxon>Cytophagales</taxon>
        <taxon>Spirosomataceae</taxon>
        <taxon>Dyadobacter</taxon>
    </lineage>
</organism>
<feature type="compositionally biased region" description="Basic and acidic residues" evidence="4">
    <location>
        <begin position="294"/>
        <end position="303"/>
    </location>
</feature>
<keyword evidence="2" id="KW-0472">Membrane</keyword>
<reference evidence="6 7" key="1">
    <citation type="submission" date="2021-04" db="EMBL/GenBank/DDBJ databases">
        <authorList>
            <person name="Rodrigo-Torres L."/>
            <person name="Arahal R. D."/>
            <person name="Lucena T."/>
        </authorList>
    </citation>
    <scope>NUCLEOTIDE SEQUENCE [LARGE SCALE GENOMIC DNA]</scope>
    <source>
        <strain evidence="6 7">CECT 9623</strain>
    </source>
</reference>
<feature type="domain" description="Outer membrane lipoprotein BamD-like" evidence="5">
    <location>
        <begin position="47"/>
        <end position="194"/>
    </location>
</feature>
<evidence type="ECO:0000313" key="6">
    <source>
        <dbReference type="EMBL" id="CAG5072850.1"/>
    </source>
</evidence>